<proteinExistence type="predicted"/>
<reference evidence="2" key="1">
    <citation type="submission" date="2021-06" db="EMBL/GenBank/DDBJ databases">
        <authorList>
            <person name="Kallberg Y."/>
            <person name="Tangrot J."/>
            <person name="Rosling A."/>
        </authorList>
    </citation>
    <scope>NUCLEOTIDE SEQUENCE</scope>
    <source>
        <strain evidence="2">MT106</strain>
    </source>
</reference>
<dbReference type="EMBL" id="CAJVPL010000005">
    <property type="protein sequence ID" value="CAG8433396.1"/>
    <property type="molecule type" value="Genomic_DNA"/>
</dbReference>
<sequence length="400" mass="46231">MSNSAALFFYGYELSSYSLKVRNKLLVNFEKILSESRFSRNLTPEPINEEQHDDDLQFDNESALSIHTPVGLHCPLVELLASTDNEKNGAVPNEENGPSLRQDPHDYNADLYQEKKELIGRFHSDLSNPNLRKRLDEIQLEILERRESKVKNLVQDRFNEILDELNNELKEKNKSKNPEKSSDSAEPSDKDKIIVDTSINENRKRAHENDDDAIVFRAQQNKKQRVQECLSVTNKTDCLRKPRSSFHEPLPEIRKSVRDDKIATGLDIESYTPPGSPIKETAQSSQDSEPKQSTQLLADNSNETNDTVTIEQSPNVPIKKYYNSPMGLYRDEYGMDIRIPYFYHFRYLHHEIPYILDRSFMTRIELLASKRDAEIQHFFSECGVKVDGLKAKWVVTSCEF</sequence>
<evidence type="ECO:0000313" key="2">
    <source>
        <dbReference type="EMBL" id="CAG8433396.1"/>
    </source>
</evidence>
<protein>
    <submittedName>
        <fullName evidence="2">8115_t:CDS:1</fullName>
    </submittedName>
</protein>
<gene>
    <name evidence="2" type="ORF">AGERDE_LOCUS119</name>
</gene>
<feature type="region of interest" description="Disordered" evidence="1">
    <location>
        <begin position="86"/>
        <end position="106"/>
    </location>
</feature>
<dbReference type="AlphaFoldDB" id="A0A9N8UVP4"/>
<organism evidence="2 3">
    <name type="scientific">Ambispora gerdemannii</name>
    <dbReference type="NCBI Taxonomy" id="144530"/>
    <lineage>
        <taxon>Eukaryota</taxon>
        <taxon>Fungi</taxon>
        <taxon>Fungi incertae sedis</taxon>
        <taxon>Mucoromycota</taxon>
        <taxon>Glomeromycotina</taxon>
        <taxon>Glomeromycetes</taxon>
        <taxon>Archaeosporales</taxon>
        <taxon>Ambisporaceae</taxon>
        <taxon>Ambispora</taxon>
    </lineage>
</organism>
<comment type="caution">
    <text evidence="2">The sequence shown here is derived from an EMBL/GenBank/DDBJ whole genome shotgun (WGS) entry which is preliminary data.</text>
</comment>
<feature type="compositionally biased region" description="Polar residues" evidence="1">
    <location>
        <begin position="281"/>
        <end position="308"/>
    </location>
</feature>
<keyword evidence="3" id="KW-1185">Reference proteome</keyword>
<dbReference type="Proteomes" id="UP000789831">
    <property type="component" value="Unassembled WGS sequence"/>
</dbReference>
<accession>A0A9N8UVP4</accession>
<feature type="region of interest" description="Disordered" evidence="1">
    <location>
        <begin position="169"/>
        <end position="194"/>
    </location>
</feature>
<evidence type="ECO:0000313" key="3">
    <source>
        <dbReference type="Proteomes" id="UP000789831"/>
    </source>
</evidence>
<dbReference type="OrthoDB" id="2415674at2759"/>
<feature type="region of interest" description="Disordered" evidence="1">
    <location>
        <begin position="264"/>
        <end position="308"/>
    </location>
</feature>
<name>A0A9N8UVP4_9GLOM</name>
<evidence type="ECO:0000256" key="1">
    <source>
        <dbReference type="SAM" id="MobiDB-lite"/>
    </source>
</evidence>